<comment type="caution">
    <text evidence="2">The sequence shown here is derived from an EMBL/GenBank/DDBJ whole genome shotgun (WGS) entry which is preliminary data.</text>
</comment>
<proteinExistence type="predicted"/>
<name>W9WXI0_9EURO</name>
<keyword evidence="1" id="KW-1133">Transmembrane helix</keyword>
<dbReference type="RefSeq" id="XP_007742849.1">
    <property type="nucleotide sequence ID" value="XM_007744659.1"/>
</dbReference>
<gene>
    <name evidence="2" type="ORF">A1O5_04050</name>
</gene>
<dbReference type="GeneID" id="19188776"/>
<reference evidence="2 3" key="1">
    <citation type="submission" date="2013-03" db="EMBL/GenBank/DDBJ databases">
        <title>The Genome Sequence of Cladophialophora psammophila CBS 110553.</title>
        <authorList>
            <consortium name="The Broad Institute Genomics Platform"/>
            <person name="Cuomo C."/>
            <person name="de Hoog S."/>
            <person name="Gorbushina A."/>
            <person name="Walker B."/>
            <person name="Young S.K."/>
            <person name="Zeng Q."/>
            <person name="Gargeya S."/>
            <person name="Fitzgerald M."/>
            <person name="Haas B."/>
            <person name="Abouelleil A."/>
            <person name="Allen A.W."/>
            <person name="Alvarado L."/>
            <person name="Arachchi H.M."/>
            <person name="Berlin A.M."/>
            <person name="Chapman S.B."/>
            <person name="Gainer-Dewar J."/>
            <person name="Goldberg J."/>
            <person name="Griggs A."/>
            <person name="Gujja S."/>
            <person name="Hansen M."/>
            <person name="Howarth C."/>
            <person name="Imamovic A."/>
            <person name="Ireland A."/>
            <person name="Larimer J."/>
            <person name="McCowan C."/>
            <person name="Murphy C."/>
            <person name="Pearson M."/>
            <person name="Poon T.W."/>
            <person name="Priest M."/>
            <person name="Roberts A."/>
            <person name="Saif S."/>
            <person name="Shea T."/>
            <person name="Sisk P."/>
            <person name="Sykes S."/>
            <person name="Wortman J."/>
            <person name="Nusbaum C."/>
            <person name="Birren B."/>
        </authorList>
    </citation>
    <scope>NUCLEOTIDE SEQUENCE [LARGE SCALE GENOMIC DNA]</scope>
    <source>
        <strain evidence="2 3">CBS 110553</strain>
    </source>
</reference>
<keyword evidence="1" id="KW-0812">Transmembrane</keyword>
<feature type="transmembrane region" description="Helical" evidence="1">
    <location>
        <begin position="131"/>
        <end position="155"/>
    </location>
</feature>
<dbReference type="Proteomes" id="UP000019471">
    <property type="component" value="Unassembled WGS sequence"/>
</dbReference>
<sequence>MEKYVHDETKYFNLSGRACLKRFSDPFGPTPNLFVVVDDGGSLDYSLLEFKAMGAGENGAIEFDSQTWICSSGTVNGCESAMPYTLDPKNPFCGYPRDFSDERIAHWNKYGYHVLYCLALRNDGNYCSVQFWPLIVLIICICNVVKWSCILFCLIRSEKDATLCTLGDAISCFLQNPTATSWKRNVATAVL</sequence>
<dbReference type="HOGENOM" id="CLU_1421297_0_0_1"/>
<keyword evidence="1" id="KW-0472">Membrane</keyword>
<organism evidence="2 3">
    <name type="scientific">Cladophialophora psammophila CBS 110553</name>
    <dbReference type="NCBI Taxonomy" id="1182543"/>
    <lineage>
        <taxon>Eukaryota</taxon>
        <taxon>Fungi</taxon>
        <taxon>Dikarya</taxon>
        <taxon>Ascomycota</taxon>
        <taxon>Pezizomycotina</taxon>
        <taxon>Eurotiomycetes</taxon>
        <taxon>Chaetothyriomycetidae</taxon>
        <taxon>Chaetothyriales</taxon>
        <taxon>Herpotrichiellaceae</taxon>
        <taxon>Cladophialophora</taxon>
    </lineage>
</organism>
<evidence type="ECO:0000313" key="2">
    <source>
        <dbReference type="EMBL" id="EXJ72902.1"/>
    </source>
</evidence>
<accession>W9WXI0</accession>
<protein>
    <submittedName>
        <fullName evidence="2">Uncharacterized protein</fullName>
    </submittedName>
</protein>
<evidence type="ECO:0000256" key="1">
    <source>
        <dbReference type="SAM" id="Phobius"/>
    </source>
</evidence>
<keyword evidence="3" id="KW-1185">Reference proteome</keyword>
<dbReference type="AlphaFoldDB" id="W9WXI0"/>
<dbReference type="EMBL" id="AMGX01000005">
    <property type="protein sequence ID" value="EXJ72902.1"/>
    <property type="molecule type" value="Genomic_DNA"/>
</dbReference>
<evidence type="ECO:0000313" key="3">
    <source>
        <dbReference type="Proteomes" id="UP000019471"/>
    </source>
</evidence>